<dbReference type="PIRSF" id="PIRSF028304">
    <property type="entry name" value="UCP028304"/>
    <property type="match status" value="1"/>
</dbReference>
<evidence type="ECO:0000313" key="1">
    <source>
        <dbReference type="EMBL" id="RBI87371.1"/>
    </source>
</evidence>
<dbReference type="RefSeq" id="WP_113287395.1">
    <property type="nucleotide sequence ID" value="NZ_QNTQ01000001.1"/>
</dbReference>
<dbReference type="Proteomes" id="UP000253370">
    <property type="component" value="Unassembled WGS sequence"/>
</dbReference>
<sequence length="626" mass="68876">MDTRLLKHYEAELAYLREMGAEFAAAYPKIAARLGMDGIEVLDPYVERLLEGAAFLTARVQLELELQYPAFTSQLLEIVYPHYLAPTPSMMVAELQPDMENSALAEGFEVPRHTELRSSVIEGAQKACRFRTAQDVTLWPVEIAEAEYIDGRGALVAAGVVRDAPGRAAIRLRLRRAAGLPLEPLPLDTLTLFLGGEAASGAALLELLGAETTAVVTRSTDRRDDWVVPVPGGVVPRGLERDEALLPLPRASFDGYRLLQEYFAMPERFHFVDLRGLQGGIARAKGSEIDIYIILRDGRPELAPSITAEAFKLHCVPAVNLFERRCDRVPVGPETTRHHVVVDRTAPMDYEVHSVLSVVGISKHSSEERVFRPFYSSDAFTAAGSGEEDAYFVIQRKLRERSERERLRGPRTGYLGSETYLSLVDAAQAPHAADLAQLAVRALVTNRDLPILMSLGADDLFHLPSGGPVTRIRTPVSPTRPRPTLAQGEAAWRLVSHLSLNYLSIADDEGGAAAAAALRELIGLYAPPEDRALAKQLDGITAVETRPVVRRMSDGVMSTAVRGLQITVTFDESLYEGSSVYRLGAVLESFFRKYVTLNSFTETVIASQQRGEIARWAPRAGKRRII</sequence>
<keyword evidence="2" id="KW-1185">Reference proteome</keyword>
<accession>A0A365UCY7</accession>
<evidence type="ECO:0000313" key="2">
    <source>
        <dbReference type="Proteomes" id="UP000253370"/>
    </source>
</evidence>
<proteinExistence type="predicted"/>
<name>A0A365UCY7_9RHOB</name>
<protein>
    <submittedName>
        <fullName evidence="1">Type VI secretion system baseplate subunit TssF</fullName>
    </submittedName>
</protein>
<dbReference type="AlphaFoldDB" id="A0A365UCY7"/>
<dbReference type="OrthoDB" id="9763676at2"/>
<gene>
    <name evidence="1" type="primary">vasA</name>
    <name evidence="1" type="ORF">DRV85_00060</name>
</gene>
<reference evidence="1 2" key="1">
    <citation type="submission" date="2018-07" db="EMBL/GenBank/DDBJ databases">
        <title>Rhodosalinus sp. strain E84T genomic sequence and assembly.</title>
        <authorList>
            <person name="Liu Z.-W."/>
            <person name="Lu D.-C."/>
        </authorList>
    </citation>
    <scope>NUCLEOTIDE SEQUENCE [LARGE SCALE GENOMIC DNA]</scope>
    <source>
        <strain evidence="1 2">E84</strain>
    </source>
</reference>
<dbReference type="InterPro" id="IPR010272">
    <property type="entry name" value="T6SS_TssF"/>
</dbReference>
<dbReference type="EMBL" id="QNTQ01000001">
    <property type="protein sequence ID" value="RBI87371.1"/>
    <property type="molecule type" value="Genomic_DNA"/>
</dbReference>
<dbReference type="Pfam" id="PF05947">
    <property type="entry name" value="T6SS_TssF"/>
    <property type="match status" value="1"/>
</dbReference>
<dbReference type="PANTHER" id="PTHR35370">
    <property type="entry name" value="CYTOPLASMIC PROTEIN-RELATED-RELATED"/>
    <property type="match status" value="1"/>
</dbReference>
<comment type="caution">
    <text evidence="1">The sequence shown here is derived from an EMBL/GenBank/DDBJ whole genome shotgun (WGS) entry which is preliminary data.</text>
</comment>
<dbReference type="PANTHER" id="PTHR35370:SF1">
    <property type="entry name" value="TYPE VI SECRETION SYSTEM COMPONENT TSSF1"/>
    <property type="match status" value="1"/>
</dbReference>
<dbReference type="NCBIfam" id="TIGR03359">
    <property type="entry name" value="VI_chp_6"/>
    <property type="match status" value="1"/>
</dbReference>
<organism evidence="1 2">
    <name type="scientific">Rhodosalinus halophilus</name>
    <dbReference type="NCBI Taxonomy" id="2259333"/>
    <lineage>
        <taxon>Bacteria</taxon>
        <taxon>Pseudomonadati</taxon>
        <taxon>Pseudomonadota</taxon>
        <taxon>Alphaproteobacteria</taxon>
        <taxon>Rhodobacterales</taxon>
        <taxon>Paracoccaceae</taxon>
        <taxon>Rhodosalinus</taxon>
    </lineage>
</organism>